<dbReference type="GO" id="GO:0006261">
    <property type="term" value="P:DNA-templated DNA replication"/>
    <property type="evidence" value="ECO:0007669"/>
    <property type="project" value="TreeGrafter"/>
</dbReference>
<comment type="caution">
    <text evidence="10">The sequence shown here is derived from an EMBL/GenBank/DDBJ whole genome shotgun (WGS) entry which is preliminary data.</text>
</comment>
<evidence type="ECO:0000256" key="6">
    <source>
        <dbReference type="ARBA" id="ARBA00022932"/>
    </source>
</evidence>
<dbReference type="InterPro" id="IPR010372">
    <property type="entry name" value="DNA_pol3_delta_N"/>
</dbReference>
<dbReference type="Proteomes" id="UP000293377">
    <property type="component" value="Unassembled WGS sequence"/>
</dbReference>
<dbReference type="Gene3D" id="3.40.50.300">
    <property type="entry name" value="P-loop containing nucleotide triphosphate hydrolases"/>
    <property type="match status" value="1"/>
</dbReference>
<protein>
    <recommendedName>
        <fullName evidence="2">DNA polymerase III subunit delta</fullName>
        <ecNumber evidence="1">2.7.7.7</ecNumber>
    </recommendedName>
</protein>
<dbReference type="RefSeq" id="WP_045171089.1">
    <property type="nucleotide sequence ID" value="NZ_QOHL01000016.1"/>
</dbReference>
<keyword evidence="4 10" id="KW-0548">Nucleotidyltransferase</keyword>
<accession>A0A4Q6I3U8</accession>
<comment type="similarity">
    <text evidence="7">Belongs to the DNA polymerase HolA subunit family.</text>
</comment>
<dbReference type="InterPro" id="IPR008921">
    <property type="entry name" value="DNA_pol3_clamp-load_cplx_C"/>
</dbReference>
<dbReference type="Pfam" id="PF06144">
    <property type="entry name" value="DNA_pol3_delta"/>
    <property type="match status" value="1"/>
</dbReference>
<dbReference type="GO" id="GO:0003887">
    <property type="term" value="F:DNA-directed DNA polymerase activity"/>
    <property type="evidence" value="ECO:0007669"/>
    <property type="project" value="UniProtKB-KW"/>
</dbReference>
<dbReference type="STRING" id="1242993.ehr_00446"/>
<evidence type="ECO:0000256" key="5">
    <source>
        <dbReference type="ARBA" id="ARBA00022705"/>
    </source>
</evidence>
<evidence type="ECO:0000313" key="11">
    <source>
        <dbReference type="Proteomes" id="UP000293377"/>
    </source>
</evidence>
<dbReference type="InterPro" id="IPR005790">
    <property type="entry name" value="DNA_polIII_delta"/>
</dbReference>
<dbReference type="PANTHER" id="PTHR34388:SF1">
    <property type="entry name" value="DNA POLYMERASE III SUBUNIT DELTA"/>
    <property type="match status" value="1"/>
</dbReference>
<dbReference type="EC" id="2.7.7.7" evidence="1"/>
<evidence type="ECO:0000256" key="1">
    <source>
        <dbReference type="ARBA" id="ARBA00012417"/>
    </source>
</evidence>
<name>A0A4Q6I3U8_9RICK</name>
<dbReference type="EMBL" id="QOHL01000016">
    <property type="protein sequence ID" value="RZB12545.1"/>
    <property type="molecule type" value="Genomic_DNA"/>
</dbReference>
<evidence type="ECO:0000256" key="4">
    <source>
        <dbReference type="ARBA" id="ARBA00022695"/>
    </source>
</evidence>
<dbReference type="SUPFAM" id="SSF48019">
    <property type="entry name" value="post-AAA+ oligomerization domain-like"/>
    <property type="match status" value="1"/>
</dbReference>
<proteinExistence type="inferred from homology"/>
<dbReference type="AlphaFoldDB" id="A0A4Q6I3U8"/>
<dbReference type="OrthoDB" id="9804983at2"/>
<feature type="domain" description="DNA polymerase III delta N-terminal" evidence="9">
    <location>
        <begin position="22"/>
        <end position="97"/>
    </location>
</feature>
<evidence type="ECO:0000256" key="2">
    <source>
        <dbReference type="ARBA" id="ARBA00017703"/>
    </source>
</evidence>
<dbReference type="GO" id="GO:0009360">
    <property type="term" value="C:DNA polymerase III complex"/>
    <property type="evidence" value="ECO:0007669"/>
    <property type="project" value="InterPro"/>
</dbReference>
<evidence type="ECO:0000256" key="3">
    <source>
        <dbReference type="ARBA" id="ARBA00022679"/>
    </source>
</evidence>
<sequence>MKITSSKLHSFFNNPQSVNNILIYGNDYGKINMYKEKIIKHIKTNTEFSTSNIDFPIINKNPSILFIELTTIPMFCKNKLIIIANGEKSISQELKNILNNNIGRNYVIITSGELSIDSSLRQYYDNALNAASIGCYKDDNDNLAFIISDFLTQNKVQYNSATLQYLCAVLSQNCNALEPELQKLMLYIGNNKNLTTQDIQESLLTEMDPISEDLCISIAEKNLENFIKFYNILIKNKFTPIALIRILIKYFLRLEYLIRIVKDGEPINQALKSIHPPIFFKSIPIIKKHVCTISHFEVNNIIKRLVEIEIQCKKSDLNQEVIFKYYITAMITSK</sequence>
<dbReference type="Gene3D" id="1.20.272.10">
    <property type="match status" value="1"/>
</dbReference>
<dbReference type="NCBIfam" id="TIGR01128">
    <property type="entry name" value="holA"/>
    <property type="match status" value="1"/>
</dbReference>
<dbReference type="SUPFAM" id="SSF52540">
    <property type="entry name" value="P-loop containing nucleoside triphosphate hydrolases"/>
    <property type="match status" value="1"/>
</dbReference>
<keyword evidence="6" id="KW-0239">DNA-directed DNA polymerase</keyword>
<reference evidence="10 11" key="1">
    <citation type="submission" date="2018-06" db="EMBL/GenBank/DDBJ databases">
        <title>Complete Genome Sequence of Ehrlichia minasensis Isolated From Cattle.</title>
        <authorList>
            <person name="Aguiar D.M."/>
            <person name="Araujo J.P.A.Jr."/>
            <person name="Nakazato L."/>
            <person name="Bard E."/>
            <person name="Cabezas-Cruz A."/>
        </authorList>
    </citation>
    <scope>NUCLEOTIDE SEQUENCE [LARGE SCALE GENOMIC DNA]</scope>
    <source>
        <strain evidence="10 11">B11</strain>
    </source>
</reference>
<evidence type="ECO:0000256" key="7">
    <source>
        <dbReference type="ARBA" id="ARBA00034754"/>
    </source>
</evidence>
<evidence type="ECO:0000256" key="8">
    <source>
        <dbReference type="ARBA" id="ARBA00049244"/>
    </source>
</evidence>
<dbReference type="GO" id="GO:0003677">
    <property type="term" value="F:DNA binding"/>
    <property type="evidence" value="ECO:0007669"/>
    <property type="project" value="InterPro"/>
</dbReference>
<gene>
    <name evidence="10" type="primary">holA</name>
    <name evidence="10" type="ORF">DRF75_03635</name>
</gene>
<evidence type="ECO:0000313" key="10">
    <source>
        <dbReference type="EMBL" id="RZB12545.1"/>
    </source>
</evidence>
<evidence type="ECO:0000259" key="9">
    <source>
        <dbReference type="Pfam" id="PF06144"/>
    </source>
</evidence>
<keyword evidence="5" id="KW-0235">DNA replication</keyword>
<comment type="catalytic activity">
    <reaction evidence="8">
        <text>DNA(n) + a 2'-deoxyribonucleoside 5'-triphosphate = DNA(n+1) + diphosphate</text>
        <dbReference type="Rhea" id="RHEA:22508"/>
        <dbReference type="Rhea" id="RHEA-COMP:17339"/>
        <dbReference type="Rhea" id="RHEA-COMP:17340"/>
        <dbReference type="ChEBI" id="CHEBI:33019"/>
        <dbReference type="ChEBI" id="CHEBI:61560"/>
        <dbReference type="ChEBI" id="CHEBI:173112"/>
        <dbReference type="EC" id="2.7.7.7"/>
    </reaction>
</comment>
<keyword evidence="11" id="KW-1185">Reference proteome</keyword>
<keyword evidence="3 10" id="KW-0808">Transferase</keyword>
<organism evidence="10 11">
    <name type="scientific">Ehrlichia minasensis</name>
    <dbReference type="NCBI Taxonomy" id="1242993"/>
    <lineage>
        <taxon>Bacteria</taxon>
        <taxon>Pseudomonadati</taxon>
        <taxon>Pseudomonadota</taxon>
        <taxon>Alphaproteobacteria</taxon>
        <taxon>Rickettsiales</taxon>
        <taxon>Anaplasmataceae</taxon>
        <taxon>Ehrlichia</taxon>
    </lineage>
</organism>
<dbReference type="InterPro" id="IPR027417">
    <property type="entry name" value="P-loop_NTPase"/>
</dbReference>
<dbReference type="PANTHER" id="PTHR34388">
    <property type="entry name" value="DNA POLYMERASE III SUBUNIT DELTA"/>
    <property type="match status" value="1"/>
</dbReference>
<dbReference type="Gene3D" id="1.10.8.60">
    <property type="match status" value="1"/>
</dbReference>